<evidence type="ECO:0000256" key="6">
    <source>
        <dbReference type="ARBA" id="ARBA00022989"/>
    </source>
</evidence>
<dbReference type="NCBIfam" id="NF009292">
    <property type="entry name" value="PRK12651.1-3"/>
    <property type="match status" value="1"/>
</dbReference>
<keyword evidence="3" id="KW-0050">Antiport</keyword>
<dbReference type="InterPro" id="IPR002758">
    <property type="entry name" value="Cation_antiport_E"/>
</dbReference>
<dbReference type="RefSeq" id="WP_226540250.1">
    <property type="nucleotide sequence ID" value="NZ_CP129013.1"/>
</dbReference>
<evidence type="ECO:0000256" key="1">
    <source>
        <dbReference type="ARBA" id="ARBA00004651"/>
    </source>
</evidence>
<dbReference type="Pfam" id="PF01899">
    <property type="entry name" value="MNHE"/>
    <property type="match status" value="1"/>
</dbReference>
<evidence type="ECO:0000313" key="9">
    <source>
        <dbReference type="EMBL" id="WLR41259.1"/>
    </source>
</evidence>
<name>A0ABY9JPC3_9BACI</name>
<evidence type="ECO:0000256" key="2">
    <source>
        <dbReference type="ARBA" id="ARBA00006228"/>
    </source>
</evidence>
<comment type="subcellular location">
    <subcellularLocation>
        <location evidence="1">Cell membrane</location>
        <topology evidence="1">Multi-pass membrane protein</topology>
    </subcellularLocation>
</comment>
<feature type="transmembrane region" description="Helical" evidence="8">
    <location>
        <begin position="22"/>
        <end position="42"/>
    </location>
</feature>
<keyword evidence="3" id="KW-0813">Transport</keyword>
<organism evidence="9 10">
    <name type="scientific">Bacillus carboniphilus</name>
    <dbReference type="NCBI Taxonomy" id="86663"/>
    <lineage>
        <taxon>Bacteria</taxon>
        <taxon>Bacillati</taxon>
        <taxon>Bacillota</taxon>
        <taxon>Bacilli</taxon>
        <taxon>Bacillales</taxon>
        <taxon>Bacillaceae</taxon>
        <taxon>Bacillus</taxon>
    </lineage>
</organism>
<proteinExistence type="inferred from homology"/>
<keyword evidence="7 8" id="KW-0472">Membrane</keyword>
<gene>
    <name evidence="9" type="ORF">LC087_09940</name>
</gene>
<evidence type="ECO:0000256" key="4">
    <source>
        <dbReference type="ARBA" id="ARBA00022475"/>
    </source>
</evidence>
<accession>A0ABY9JPC3</accession>
<dbReference type="PIRSF" id="PIRSF019239">
    <property type="entry name" value="MrpE"/>
    <property type="match status" value="1"/>
</dbReference>
<dbReference type="PANTHER" id="PTHR34584:SF1">
    <property type="entry name" value="NA(+)_H(+) ANTIPORTER SUBUNIT E1"/>
    <property type="match status" value="1"/>
</dbReference>
<keyword evidence="6 8" id="KW-1133">Transmembrane helix</keyword>
<evidence type="ECO:0000256" key="5">
    <source>
        <dbReference type="ARBA" id="ARBA00022692"/>
    </source>
</evidence>
<reference evidence="9 10" key="1">
    <citation type="submission" date="2023-06" db="EMBL/GenBank/DDBJ databases">
        <title>Five Gram-positive bacteria isolated from mangrove sediments in Shenzhen, Guangdong, China.</title>
        <authorList>
            <person name="Yu S."/>
            <person name="Zheng W."/>
            <person name="Huang Y."/>
        </authorList>
    </citation>
    <scope>NUCLEOTIDE SEQUENCE [LARGE SCALE GENOMIC DNA]</scope>
    <source>
        <strain evidence="9 10">SaN35-3</strain>
    </source>
</reference>
<evidence type="ECO:0000256" key="3">
    <source>
        <dbReference type="ARBA" id="ARBA00022449"/>
    </source>
</evidence>
<keyword evidence="4" id="KW-1003">Cell membrane</keyword>
<dbReference type="NCBIfam" id="NF006517">
    <property type="entry name" value="PRK08965.1-1"/>
    <property type="match status" value="1"/>
</dbReference>
<protein>
    <submittedName>
        <fullName evidence="9">Na+/H+ antiporter subunit E</fullName>
    </submittedName>
</protein>
<feature type="transmembrane region" description="Helical" evidence="8">
    <location>
        <begin position="49"/>
        <end position="65"/>
    </location>
</feature>
<keyword evidence="5 8" id="KW-0812">Transmembrane</keyword>
<evidence type="ECO:0000313" key="10">
    <source>
        <dbReference type="Proteomes" id="UP001197974"/>
    </source>
</evidence>
<dbReference type="Proteomes" id="UP001197974">
    <property type="component" value="Chromosome"/>
</dbReference>
<keyword evidence="10" id="KW-1185">Reference proteome</keyword>
<dbReference type="EMBL" id="CP129013">
    <property type="protein sequence ID" value="WLR41259.1"/>
    <property type="molecule type" value="Genomic_DNA"/>
</dbReference>
<dbReference type="PANTHER" id="PTHR34584">
    <property type="entry name" value="NA(+)/H(+) ANTIPORTER SUBUNIT E1"/>
    <property type="match status" value="1"/>
</dbReference>
<evidence type="ECO:0000256" key="7">
    <source>
        <dbReference type="ARBA" id="ARBA00023136"/>
    </source>
</evidence>
<sequence>MAFQILINFVIALTWMFLNNHYSGISFIVGYLIGLFIIFSLRRFFSTRFYMYNVIAVIKLVFIFFKELILSNISVLKVILSPKLNMKPGIFALETELKTDWEISILANLITLTPGTLVIDISDDKKILYIHAMDIEDVEKAKLDIKNTFEKAIQEVSK</sequence>
<evidence type="ECO:0000256" key="8">
    <source>
        <dbReference type="SAM" id="Phobius"/>
    </source>
</evidence>
<comment type="similarity">
    <text evidence="2">Belongs to the CPA3 antiporters (TC 2.A.63) subunit E family.</text>
</comment>